<evidence type="ECO:0000256" key="10">
    <source>
        <dbReference type="ARBA" id="ARBA00023235"/>
    </source>
</evidence>
<comment type="caution">
    <text evidence="18">The sequence shown here is derived from an EMBL/GenBank/DDBJ whole genome shotgun (WGS) entry which is preliminary data.</text>
</comment>
<dbReference type="GO" id="GO:0008203">
    <property type="term" value="P:cholesterol metabolic process"/>
    <property type="evidence" value="ECO:0007669"/>
    <property type="project" value="UniProtKB-KW"/>
</dbReference>
<keyword evidence="7" id="KW-0443">Lipid metabolism</keyword>
<evidence type="ECO:0000313" key="18">
    <source>
        <dbReference type="EMBL" id="MCV7422193.1"/>
    </source>
</evidence>
<name>A0A9X2Z236_9MYCO</name>
<reference evidence="18" key="2">
    <citation type="journal article" date="2022" name="BMC Genomics">
        <title>Comparative genome analysis of mycobacteria focusing on tRNA and non-coding RNA.</title>
        <authorList>
            <person name="Behra P.R.K."/>
            <person name="Pettersson B.M.F."/>
            <person name="Ramesh M."/>
            <person name="Das S."/>
            <person name="Dasgupta S."/>
            <person name="Kirsebom L.A."/>
        </authorList>
    </citation>
    <scope>NUCLEOTIDE SEQUENCE</scope>
    <source>
        <strain evidence="18">DSM 44838</strain>
    </source>
</reference>
<dbReference type="InterPro" id="IPR036188">
    <property type="entry name" value="FAD/NAD-bd_sf"/>
</dbReference>
<dbReference type="GO" id="GO:0004769">
    <property type="term" value="F:steroid Delta-isomerase activity"/>
    <property type="evidence" value="ECO:0007669"/>
    <property type="project" value="UniProtKB-EC"/>
</dbReference>
<protein>
    <recommendedName>
        <fullName evidence="14">Cholesterol oxidase</fullName>
        <ecNumber evidence="13">1.1.3.6</ecNumber>
        <ecNumber evidence="11">5.3.3.1</ecNumber>
    </recommendedName>
    <alternativeName>
        <fullName evidence="15">Cholesterol isomerase</fullName>
    </alternativeName>
</protein>
<evidence type="ECO:0000256" key="12">
    <source>
        <dbReference type="ARBA" id="ARBA00049645"/>
    </source>
</evidence>
<dbReference type="InterPro" id="IPR000172">
    <property type="entry name" value="GMC_OxRdtase_N"/>
</dbReference>
<evidence type="ECO:0000313" key="19">
    <source>
        <dbReference type="Proteomes" id="UP001141629"/>
    </source>
</evidence>
<evidence type="ECO:0000256" key="9">
    <source>
        <dbReference type="ARBA" id="ARBA00023221"/>
    </source>
</evidence>
<organism evidence="18 19">
    <name type="scientific">Mycobacterium yunnanensis</name>
    <dbReference type="NCBI Taxonomy" id="368477"/>
    <lineage>
        <taxon>Bacteria</taxon>
        <taxon>Bacillati</taxon>
        <taxon>Actinomycetota</taxon>
        <taxon>Actinomycetes</taxon>
        <taxon>Mycobacteriales</taxon>
        <taxon>Mycobacteriaceae</taxon>
        <taxon>Mycobacterium</taxon>
    </lineage>
</organism>
<evidence type="ECO:0000256" key="5">
    <source>
        <dbReference type="ARBA" id="ARBA00022827"/>
    </source>
</evidence>
<keyword evidence="9" id="KW-0753">Steroid metabolism</keyword>
<keyword evidence="19" id="KW-1185">Reference proteome</keyword>
<dbReference type="Gene3D" id="3.50.50.60">
    <property type="entry name" value="FAD/NAD(P)-binding domain"/>
    <property type="match status" value="3"/>
</dbReference>
<dbReference type="PANTHER" id="PTHR47470">
    <property type="entry name" value="CHOLESTEROL OXIDASE"/>
    <property type="match status" value="1"/>
</dbReference>
<dbReference type="RefSeq" id="WP_263996929.1">
    <property type="nucleotide sequence ID" value="NZ_JACKVK010000008.1"/>
</dbReference>
<dbReference type="Pfam" id="PF05199">
    <property type="entry name" value="GMC_oxred_C"/>
    <property type="match status" value="1"/>
</dbReference>
<comment type="cofactor">
    <cofactor evidence="1">
        <name>FAD</name>
        <dbReference type="ChEBI" id="CHEBI:57692"/>
    </cofactor>
</comment>
<evidence type="ECO:0000256" key="3">
    <source>
        <dbReference type="ARBA" id="ARBA00022548"/>
    </source>
</evidence>
<proteinExistence type="inferred from homology"/>
<dbReference type="InterPro" id="IPR052542">
    <property type="entry name" value="Cholesterol_Oxidase"/>
</dbReference>
<dbReference type="Pfam" id="PF00732">
    <property type="entry name" value="GMC_oxred_N"/>
    <property type="match status" value="1"/>
</dbReference>
<dbReference type="GO" id="GO:0050660">
    <property type="term" value="F:flavin adenine dinucleotide binding"/>
    <property type="evidence" value="ECO:0007669"/>
    <property type="project" value="InterPro"/>
</dbReference>
<evidence type="ECO:0000256" key="8">
    <source>
        <dbReference type="ARBA" id="ARBA00023166"/>
    </source>
</evidence>
<dbReference type="EC" id="5.3.3.1" evidence="11"/>
<accession>A0A9X2Z236</accession>
<keyword evidence="6" id="KW-0560">Oxidoreductase</keyword>
<keyword evidence="10" id="KW-0413">Isomerase</keyword>
<comment type="similarity">
    <text evidence="2">Belongs to the GMC oxidoreductase family.</text>
</comment>
<evidence type="ECO:0000256" key="7">
    <source>
        <dbReference type="ARBA" id="ARBA00023098"/>
    </source>
</evidence>
<reference evidence="18" key="1">
    <citation type="submission" date="2020-07" db="EMBL/GenBank/DDBJ databases">
        <authorList>
            <person name="Pettersson B.M.F."/>
            <person name="Behra P.R.K."/>
            <person name="Ramesh M."/>
            <person name="Das S."/>
            <person name="Dasgupta S."/>
            <person name="Kirsebom L.A."/>
        </authorList>
    </citation>
    <scope>NUCLEOTIDE SEQUENCE</scope>
    <source>
        <strain evidence="18">DSM 44838</strain>
    </source>
</reference>
<dbReference type="SUPFAM" id="SSF51905">
    <property type="entry name" value="FAD/NAD(P)-binding domain"/>
    <property type="match status" value="1"/>
</dbReference>
<dbReference type="EC" id="1.1.3.6" evidence="13"/>
<evidence type="ECO:0000259" key="17">
    <source>
        <dbReference type="Pfam" id="PF05199"/>
    </source>
</evidence>
<dbReference type="Proteomes" id="UP001141629">
    <property type="component" value="Unassembled WGS sequence"/>
</dbReference>
<keyword evidence="4" id="KW-0285">Flavoprotein</keyword>
<dbReference type="AlphaFoldDB" id="A0A9X2Z236"/>
<gene>
    <name evidence="18" type="ORF">H7K45_16710</name>
</gene>
<evidence type="ECO:0000256" key="11">
    <source>
        <dbReference type="ARBA" id="ARBA00038856"/>
    </source>
</evidence>
<dbReference type="PANTHER" id="PTHR47470:SF1">
    <property type="entry name" value="FAD-DEPENDENT OXIDOREDUCTASE 2 FAD BINDING DOMAIN-CONTAINING PROTEIN"/>
    <property type="match status" value="1"/>
</dbReference>
<feature type="domain" description="Glucose-methanol-choline oxidoreductase C-terminal" evidence="17">
    <location>
        <begin position="496"/>
        <end position="556"/>
    </location>
</feature>
<evidence type="ECO:0000256" key="4">
    <source>
        <dbReference type="ARBA" id="ARBA00022630"/>
    </source>
</evidence>
<evidence type="ECO:0000256" key="14">
    <source>
        <dbReference type="ARBA" id="ARBA00049744"/>
    </source>
</evidence>
<evidence type="ECO:0000256" key="13">
    <source>
        <dbReference type="ARBA" id="ARBA00049723"/>
    </source>
</evidence>
<evidence type="ECO:0000259" key="16">
    <source>
        <dbReference type="Pfam" id="PF00732"/>
    </source>
</evidence>
<comment type="pathway">
    <text evidence="12">Steroid metabolism; cholesterol degradation.</text>
</comment>
<dbReference type="GO" id="GO:0016995">
    <property type="term" value="F:cholesterol oxidase activity"/>
    <property type="evidence" value="ECO:0007669"/>
    <property type="project" value="UniProtKB-EC"/>
</dbReference>
<keyword evidence="3" id="KW-0153">Cholesterol metabolism</keyword>
<keyword evidence="5" id="KW-0274">FAD</keyword>
<evidence type="ECO:0000256" key="1">
    <source>
        <dbReference type="ARBA" id="ARBA00001974"/>
    </source>
</evidence>
<dbReference type="InterPro" id="IPR007867">
    <property type="entry name" value="GMC_OxRtase_C"/>
</dbReference>
<keyword evidence="8" id="KW-1207">Sterol metabolism</keyword>
<sequence>MEPTPDAIPDEIDYLVIGSGFGGSVAAATLAAPGRGVFLLERGKAYPPGSFPRTPDEMAENFWDPSNGLHGLFNVWSFEHVDAIVASGLGGGSLIYANVMLEKPEAWFTQPMAGGHGDEVWSFTHADLVEHYEAVRRVLHVDELPEEFVADHSPKTSRFLDASEGMGRYAPLAVRFRNAAGDPAVGAALDPEPYGSIFGTPRRTTCRMVGECDIGCNEGAKSSMDHTFVSQAHAGGATVYTRTEVRSLRRLDDADQPYRFEVSYVVHPPWAEGHVRDTRLVEEHTIKAKRVVLAAGALGSTFLMLKNAETLGLPPNSPVGRRFCDNGDLLGLASPRRAAQDFAANKGPVITAYREISDESGSEDGVPPVRMYLQDGGVPTIMLWILKTIDAPGLISRLVKDGLGYWWQRVTKGNDNNVSAEASRVMGRSPGIARSLPILAMGEDVPGGRLSLNRDGILTNSWTPKESAAHFNEVRRHMNSLKERLGARFEKNPDKKTERTITVHPLGGCPADTSRVRGVVDSFGRVHGVPGLWIVDGSVMPGPCGANPSLTIAAFARRAAVELLREEVDEPPPPAEPMVLEE</sequence>
<evidence type="ECO:0000256" key="6">
    <source>
        <dbReference type="ARBA" id="ARBA00023002"/>
    </source>
</evidence>
<evidence type="ECO:0000256" key="15">
    <source>
        <dbReference type="ARBA" id="ARBA00049778"/>
    </source>
</evidence>
<feature type="domain" description="Glucose-methanol-choline oxidoreductase N-terminal" evidence="16">
    <location>
        <begin position="205"/>
        <end position="325"/>
    </location>
</feature>
<dbReference type="EMBL" id="JACKVK010000008">
    <property type="protein sequence ID" value="MCV7422193.1"/>
    <property type="molecule type" value="Genomic_DNA"/>
</dbReference>
<evidence type="ECO:0000256" key="2">
    <source>
        <dbReference type="ARBA" id="ARBA00010790"/>
    </source>
</evidence>